<evidence type="ECO:0000256" key="5">
    <source>
        <dbReference type="ARBA" id="ARBA00022989"/>
    </source>
</evidence>
<evidence type="ECO:0000259" key="8">
    <source>
        <dbReference type="Pfam" id="PF01694"/>
    </source>
</evidence>
<accession>A0ABS7X580</accession>
<dbReference type="PANTHER" id="PTHR43731:SF14">
    <property type="entry name" value="PRESENILIN-ASSOCIATED RHOMBOID-LIKE PROTEIN, MITOCHONDRIAL"/>
    <property type="match status" value="1"/>
</dbReference>
<dbReference type="Proteomes" id="UP001319883">
    <property type="component" value="Unassembled WGS sequence"/>
</dbReference>
<sequence>MHKVLIIPHDIDTRTLRQALWARRIGHRISHEAEGQVLWLADPGQHEALMRLVERWQRGDALAVAPDEPRAGAGSWRHGVLAEAPAAAGLVVLCLVVFGLMALFGDRLLAALTIVPVTLVGNGVQVGALGETLASGQLWRLLTPALMHFGWMHLIFNMLWLWYFGRQIESLHGSRRFVWVVLASALGSNLAQYATGTVLFGGMSGVDYALLGYVWLMSRRRPHSGFFVPTMLVVFMIGWMVFTMTDFAAPVGFGNVANEAHLGGLLIGLGIGLWASRTPTRTA</sequence>
<organism evidence="10 11">
    <name type="scientific">Modicisalibacter tunisiensis</name>
    <dbReference type="NCBI Taxonomy" id="390637"/>
    <lineage>
        <taxon>Bacteria</taxon>
        <taxon>Pseudomonadati</taxon>
        <taxon>Pseudomonadota</taxon>
        <taxon>Gammaproteobacteria</taxon>
        <taxon>Oceanospirillales</taxon>
        <taxon>Halomonadaceae</taxon>
        <taxon>Modicisalibacter</taxon>
    </lineage>
</organism>
<dbReference type="InterPro" id="IPR050925">
    <property type="entry name" value="Rhomboid_protease_S54"/>
</dbReference>
<gene>
    <name evidence="10" type="ORF">KGQ91_15610</name>
</gene>
<comment type="caution">
    <text evidence="10">The sequence shown here is derived from an EMBL/GenBank/DDBJ whole genome shotgun (WGS) entry which is preliminary data.</text>
</comment>
<keyword evidence="6 7" id="KW-0472">Membrane</keyword>
<dbReference type="Pfam" id="PF01694">
    <property type="entry name" value="Rhomboid"/>
    <property type="match status" value="1"/>
</dbReference>
<keyword evidence="11" id="KW-1185">Reference proteome</keyword>
<evidence type="ECO:0000259" key="9">
    <source>
        <dbReference type="Pfam" id="PF16733"/>
    </source>
</evidence>
<dbReference type="Gene3D" id="3.30.70.2080">
    <property type="match status" value="1"/>
</dbReference>
<evidence type="ECO:0000313" key="10">
    <source>
        <dbReference type="EMBL" id="MBZ9569096.1"/>
    </source>
</evidence>
<dbReference type="Gene3D" id="1.20.1540.10">
    <property type="entry name" value="Rhomboid-like"/>
    <property type="match status" value="1"/>
</dbReference>
<dbReference type="InterPro" id="IPR022764">
    <property type="entry name" value="Peptidase_S54_rhomboid_dom"/>
</dbReference>
<dbReference type="RefSeq" id="WP_224421474.1">
    <property type="nucleotide sequence ID" value="NZ_JAGXFD010000002.1"/>
</dbReference>
<reference evidence="10 11" key="1">
    <citation type="submission" date="2021-05" db="EMBL/GenBank/DDBJ databases">
        <title>Petroleum and Energy Research Collection (APPE): ex situ preservation of microbial diversity associated with the oil industry and exploitation of its biotechnological potential.</title>
        <authorList>
            <person name="Paixao C.T.M."/>
            <person name="Gomes M.B."/>
            <person name="Oliveira V.M."/>
        </authorList>
    </citation>
    <scope>NUCLEOTIDE SEQUENCE [LARGE SCALE GENOMIC DNA]</scope>
    <source>
        <strain evidence="10 11">LIT2</strain>
    </source>
</reference>
<dbReference type="EMBL" id="JAGXFD010000002">
    <property type="protein sequence ID" value="MBZ9569096.1"/>
    <property type="molecule type" value="Genomic_DNA"/>
</dbReference>
<dbReference type="InterPro" id="IPR038244">
    <property type="entry name" value="NRho_sf"/>
</dbReference>
<keyword evidence="4 10" id="KW-0378">Hydrolase</keyword>
<dbReference type="InterPro" id="IPR031976">
    <property type="entry name" value="NRho"/>
</dbReference>
<protein>
    <submittedName>
        <fullName evidence="10">Rhomboid family intramembrane serine protease</fullName>
        <ecNumber evidence="10">3.4.21.105</ecNumber>
    </submittedName>
</protein>
<comment type="subcellular location">
    <subcellularLocation>
        <location evidence="1">Membrane</location>
        <topology evidence="1">Multi-pass membrane protein</topology>
    </subcellularLocation>
</comment>
<feature type="transmembrane region" description="Helical" evidence="7">
    <location>
        <begin position="256"/>
        <end position="275"/>
    </location>
</feature>
<feature type="transmembrane region" description="Helical" evidence="7">
    <location>
        <begin position="84"/>
        <end position="104"/>
    </location>
</feature>
<dbReference type="PANTHER" id="PTHR43731">
    <property type="entry name" value="RHOMBOID PROTEASE"/>
    <property type="match status" value="1"/>
</dbReference>
<feature type="domain" description="Rhomboid protease N-terminal" evidence="9">
    <location>
        <begin position="3"/>
        <end position="62"/>
    </location>
</feature>
<dbReference type="InterPro" id="IPR035952">
    <property type="entry name" value="Rhomboid-like_sf"/>
</dbReference>
<feature type="transmembrane region" description="Helical" evidence="7">
    <location>
        <begin position="225"/>
        <end position="244"/>
    </location>
</feature>
<feature type="domain" description="Peptidase S54 rhomboid" evidence="8">
    <location>
        <begin position="136"/>
        <end position="275"/>
    </location>
</feature>
<keyword evidence="10" id="KW-0645">Protease</keyword>
<evidence type="ECO:0000256" key="2">
    <source>
        <dbReference type="ARBA" id="ARBA00009045"/>
    </source>
</evidence>
<dbReference type="EC" id="3.4.21.105" evidence="10"/>
<evidence type="ECO:0000313" key="11">
    <source>
        <dbReference type="Proteomes" id="UP001319883"/>
    </source>
</evidence>
<dbReference type="GO" id="GO:0006508">
    <property type="term" value="P:proteolysis"/>
    <property type="evidence" value="ECO:0007669"/>
    <property type="project" value="UniProtKB-KW"/>
</dbReference>
<evidence type="ECO:0000256" key="4">
    <source>
        <dbReference type="ARBA" id="ARBA00022801"/>
    </source>
</evidence>
<evidence type="ECO:0000256" key="1">
    <source>
        <dbReference type="ARBA" id="ARBA00004141"/>
    </source>
</evidence>
<comment type="similarity">
    <text evidence="2">Belongs to the peptidase S54 family.</text>
</comment>
<evidence type="ECO:0000256" key="3">
    <source>
        <dbReference type="ARBA" id="ARBA00022692"/>
    </source>
</evidence>
<feature type="transmembrane region" description="Helical" evidence="7">
    <location>
        <begin position="200"/>
        <end position="218"/>
    </location>
</feature>
<dbReference type="SUPFAM" id="SSF144091">
    <property type="entry name" value="Rhomboid-like"/>
    <property type="match status" value="1"/>
</dbReference>
<keyword evidence="3 7" id="KW-0812">Transmembrane</keyword>
<feature type="transmembrane region" description="Helical" evidence="7">
    <location>
        <begin position="177"/>
        <end position="194"/>
    </location>
</feature>
<feature type="transmembrane region" description="Helical" evidence="7">
    <location>
        <begin position="148"/>
        <end position="165"/>
    </location>
</feature>
<feature type="transmembrane region" description="Helical" evidence="7">
    <location>
        <begin position="109"/>
        <end position="128"/>
    </location>
</feature>
<evidence type="ECO:0000256" key="6">
    <source>
        <dbReference type="ARBA" id="ARBA00023136"/>
    </source>
</evidence>
<keyword evidence="5 7" id="KW-1133">Transmembrane helix</keyword>
<proteinExistence type="inferred from homology"/>
<evidence type="ECO:0000256" key="7">
    <source>
        <dbReference type="SAM" id="Phobius"/>
    </source>
</evidence>
<dbReference type="GO" id="GO:0008233">
    <property type="term" value="F:peptidase activity"/>
    <property type="evidence" value="ECO:0007669"/>
    <property type="project" value="UniProtKB-KW"/>
</dbReference>
<name>A0ABS7X580_9GAMM</name>
<dbReference type="Pfam" id="PF16733">
    <property type="entry name" value="NRho"/>
    <property type="match status" value="1"/>
</dbReference>